<dbReference type="RefSeq" id="WP_225566446.1">
    <property type="nucleotide sequence ID" value="NZ_JAIXCQ010000012.1"/>
</dbReference>
<dbReference type="Gene3D" id="1.10.10.10">
    <property type="entry name" value="Winged helix-like DNA-binding domain superfamily/Winged helix DNA-binding domain"/>
    <property type="match status" value="1"/>
</dbReference>
<dbReference type="PROSITE" id="PS00894">
    <property type="entry name" value="HTH_DEOR_1"/>
    <property type="match status" value="1"/>
</dbReference>
<gene>
    <name evidence="5" type="ORF">LEP48_15320</name>
</gene>
<dbReference type="PIRSF" id="PIRSF016838">
    <property type="entry name" value="PafC"/>
    <property type="match status" value="1"/>
</dbReference>
<dbReference type="InterPro" id="IPR051534">
    <property type="entry name" value="CBASS_pafABC_assoc_protein"/>
</dbReference>
<dbReference type="Pfam" id="PF08279">
    <property type="entry name" value="HTH_11"/>
    <property type="match status" value="1"/>
</dbReference>
<dbReference type="Pfam" id="PF13280">
    <property type="entry name" value="WYL"/>
    <property type="match status" value="1"/>
</dbReference>
<dbReference type="Proteomes" id="UP001319870">
    <property type="component" value="Unassembled WGS sequence"/>
</dbReference>
<dbReference type="InterPro" id="IPR036388">
    <property type="entry name" value="WH-like_DNA-bd_sf"/>
</dbReference>
<evidence type="ECO:0000259" key="4">
    <source>
        <dbReference type="PROSITE" id="PS51000"/>
    </source>
</evidence>
<evidence type="ECO:0000313" key="6">
    <source>
        <dbReference type="Proteomes" id="UP001319870"/>
    </source>
</evidence>
<comment type="caution">
    <text evidence="5">The sequence shown here is derived from an EMBL/GenBank/DDBJ whole genome shotgun (WGS) entry which is preliminary data.</text>
</comment>
<reference evidence="5 6" key="1">
    <citation type="submission" date="2021-09" db="EMBL/GenBank/DDBJ databases">
        <title>Isoptericola luteus sp. nov., a novel bacterium isolated from Harbin, the capital city of Heilongjiang province.</title>
        <authorList>
            <person name="Li J."/>
        </authorList>
    </citation>
    <scope>NUCLEOTIDE SEQUENCE [LARGE SCALE GENOMIC DNA]</scope>
    <source>
        <strain evidence="5 6">NEAU-Y5</strain>
    </source>
</reference>
<organism evidence="5 6">
    <name type="scientific">Isoptericola luteus</name>
    <dbReference type="NCBI Taxonomy" id="2879484"/>
    <lineage>
        <taxon>Bacteria</taxon>
        <taxon>Bacillati</taxon>
        <taxon>Actinomycetota</taxon>
        <taxon>Actinomycetes</taxon>
        <taxon>Micrococcales</taxon>
        <taxon>Promicromonosporaceae</taxon>
        <taxon>Isoptericola</taxon>
    </lineage>
</organism>
<accession>A0ABS7ZLG5</accession>
<keyword evidence="2" id="KW-0238">DNA-binding</keyword>
<keyword evidence="3" id="KW-0804">Transcription</keyword>
<dbReference type="InterPro" id="IPR001034">
    <property type="entry name" value="DeoR_HTH"/>
</dbReference>
<evidence type="ECO:0000256" key="2">
    <source>
        <dbReference type="ARBA" id="ARBA00023125"/>
    </source>
</evidence>
<dbReference type="InterPro" id="IPR013196">
    <property type="entry name" value="HTH_11"/>
</dbReference>
<dbReference type="InterPro" id="IPR036390">
    <property type="entry name" value="WH_DNA-bd_sf"/>
</dbReference>
<dbReference type="PANTHER" id="PTHR34580">
    <property type="match status" value="1"/>
</dbReference>
<keyword evidence="1" id="KW-0805">Transcription regulation</keyword>
<dbReference type="PROSITE" id="PS52050">
    <property type="entry name" value="WYL"/>
    <property type="match status" value="1"/>
</dbReference>
<proteinExistence type="predicted"/>
<keyword evidence="6" id="KW-1185">Reference proteome</keyword>
<dbReference type="InterPro" id="IPR028349">
    <property type="entry name" value="PafC-like"/>
</dbReference>
<dbReference type="SMART" id="SM00420">
    <property type="entry name" value="HTH_DEOR"/>
    <property type="match status" value="1"/>
</dbReference>
<dbReference type="PROSITE" id="PS51000">
    <property type="entry name" value="HTH_DEOR_2"/>
    <property type="match status" value="1"/>
</dbReference>
<dbReference type="InterPro" id="IPR018356">
    <property type="entry name" value="Tscrpt_reg_HTH_DeoR_CS"/>
</dbReference>
<evidence type="ECO:0000256" key="1">
    <source>
        <dbReference type="ARBA" id="ARBA00023015"/>
    </source>
</evidence>
<evidence type="ECO:0000313" key="5">
    <source>
        <dbReference type="EMBL" id="MCA5894709.1"/>
    </source>
</evidence>
<name>A0ABS7ZLG5_9MICO</name>
<dbReference type="PANTHER" id="PTHR34580:SF3">
    <property type="entry name" value="PROTEIN PAFB"/>
    <property type="match status" value="1"/>
</dbReference>
<evidence type="ECO:0000256" key="3">
    <source>
        <dbReference type="ARBA" id="ARBA00023163"/>
    </source>
</evidence>
<dbReference type="SUPFAM" id="SSF46785">
    <property type="entry name" value="Winged helix' DNA-binding domain"/>
    <property type="match status" value="1"/>
</dbReference>
<feature type="domain" description="HTH deoR-type" evidence="4">
    <location>
        <begin position="5"/>
        <end position="64"/>
    </location>
</feature>
<dbReference type="EMBL" id="JAIXCQ010000012">
    <property type="protein sequence ID" value="MCA5894709.1"/>
    <property type="molecule type" value="Genomic_DNA"/>
</dbReference>
<sequence length="322" mass="34996">MSADPTGRALTLLSLLQTHRFWSCTELAARLDVTERTVRRDVDRLRGLGYPVAATSGRYGGYRLESGAHMPPLMVDDEEAVALAVGLRYAAAAAVEGMEETSLRALTKIEGLLPHRLRRRVAALHSSVTSVPSPPGGELVDPELLSVLAAACRDHELARFGYRSGEGGETRRLVEPHRLVTAGRRWYLVAWDRDREDWRTFRLDRLTRPWATGGRFTPRGVPGGAAAYVARAVGPIPREGVATLSLGAGVGDLAEVLRWVDHDVVEATARTTVIRIRGEDEGRLAMTVARIALAAPVRVVEPGALARAVERLGAHLTPGHRP</sequence>
<protein>
    <submittedName>
        <fullName evidence="5">Transcriptional regulator</fullName>
    </submittedName>
</protein>
<dbReference type="InterPro" id="IPR026881">
    <property type="entry name" value="WYL_dom"/>
</dbReference>